<evidence type="ECO:0000256" key="1">
    <source>
        <dbReference type="SAM" id="MobiDB-lite"/>
    </source>
</evidence>
<evidence type="ECO:0000313" key="2">
    <source>
        <dbReference type="EMBL" id="KAJ3587279.1"/>
    </source>
</evidence>
<dbReference type="EMBL" id="JANIIK010000116">
    <property type="protein sequence ID" value="KAJ3587279.1"/>
    <property type="molecule type" value="Genomic_DNA"/>
</dbReference>
<evidence type="ECO:0000313" key="3">
    <source>
        <dbReference type="Proteomes" id="UP001148018"/>
    </source>
</evidence>
<organism evidence="2 3">
    <name type="scientific">Muraenolepis orangiensis</name>
    <name type="common">Patagonian moray cod</name>
    <dbReference type="NCBI Taxonomy" id="630683"/>
    <lineage>
        <taxon>Eukaryota</taxon>
        <taxon>Metazoa</taxon>
        <taxon>Chordata</taxon>
        <taxon>Craniata</taxon>
        <taxon>Vertebrata</taxon>
        <taxon>Euteleostomi</taxon>
        <taxon>Actinopterygii</taxon>
        <taxon>Neopterygii</taxon>
        <taxon>Teleostei</taxon>
        <taxon>Neoteleostei</taxon>
        <taxon>Acanthomorphata</taxon>
        <taxon>Zeiogadaria</taxon>
        <taxon>Gadariae</taxon>
        <taxon>Gadiformes</taxon>
        <taxon>Muraenolepidoidei</taxon>
        <taxon>Muraenolepididae</taxon>
        <taxon>Muraenolepis</taxon>
    </lineage>
</organism>
<reference evidence="2" key="1">
    <citation type="submission" date="2022-07" db="EMBL/GenBank/DDBJ databases">
        <title>Chromosome-level genome of Muraenolepis orangiensis.</title>
        <authorList>
            <person name="Kim J."/>
        </authorList>
    </citation>
    <scope>NUCLEOTIDE SEQUENCE</scope>
    <source>
        <strain evidence="2">KU_S4_2022</strain>
        <tissue evidence="2">Muscle</tissue>
    </source>
</reference>
<protein>
    <submittedName>
        <fullName evidence="2">Uncharacterized protein</fullName>
    </submittedName>
</protein>
<dbReference type="OrthoDB" id="10053436at2759"/>
<proteinExistence type="predicted"/>
<name>A0A9Q0DF56_9TELE</name>
<sequence>MNGDRASDLFALIFFSFQAADGVEKRHFRKIKNLIATLQEPDQGIAIPLCFPVFAQGRSLVQKIRDEVGWVCQKRALAAALALPALPAESALPALPAVRGEPEPGPEPEPEPKPKPKSKPKPKPKPDKNTGTQDQQGYHTKILQRYEIQCIKKK</sequence>
<accession>A0A9Q0DF56</accession>
<comment type="caution">
    <text evidence="2">The sequence shown here is derived from an EMBL/GenBank/DDBJ whole genome shotgun (WGS) entry which is preliminary data.</text>
</comment>
<feature type="region of interest" description="Disordered" evidence="1">
    <location>
        <begin position="94"/>
        <end position="140"/>
    </location>
</feature>
<keyword evidence="3" id="KW-1185">Reference proteome</keyword>
<gene>
    <name evidence="2" type="ORF">NHX12_010877</name>
</gene>
<feature type="compositionally biased region" description="Polar residues" evidence="1">
    <location>
        <begin position="129"/>
        <end position="138"/>
    </location>
</feature>
<dbReference type="Proteomes" id="UP001148018">
    <property type="component" value="Unassembled WGS sequence"/>
</dbReference>
<dbReference type="AlphaFoldDB" id="A0A9Q0DF56"/>